<dbReference type="SUPFAM" id="SSF53901">
    <property type="entry name" value="Thiolase-like"/>
    <property type="match status" value="2"/>
</dbReference>
<keyword evidence="1" id="KW-0808">Transferase</keyword>
<dbReference type="GO" id="GO:0004315">
    <property type="term" value="F:3-oxoacyl-[acyl-carrier-protein] synthase activity"/>
    <property type="evidence" value="ECO:0007669"/>
    <property type="project" value="InterPro"/>
</dbReference>
<sequence>MKNTNINIIGVGTYHPKNKVSNNELIAHFNKLGIEIQGLLTHLEREYRYLSDDKDETVISMAYEASINALAQAKMKPEDIDIIVFATDTPEYTSPSNAIKLTDLLKADNAKMVYDTNSNCIGMLTALDQVSRILQTNKRFKRALVVGGLLISSVVNTNDPVTYGNFGDSAAAVILEKVEEDIKRGFIDSTHYTKTSEVDNILMPKIGYSKITKGEKVTEEDKKWTFVPFESDFISDYWVELIKDLARENGMQPTDVDHFLFSQFTNPAAKATLEKLQISSDKLTYVGNEYGYTGVTSPIMALERALEKGRITEGSKVILISVGSGSTATAILFKF</sequence>
<keyword evidence="6" id="KW-1185">Reference proteome</keyword>
<evidence type="ECO:0000259" key="3">
    <source>
        <dbReference type="Pfam" id="PF08541"/>
    </source>
</evidence>
<dbReference type="GO" id="GO:0044550">
    <property type="term" value="P:secondary metabolite biosynthetic process"/>
    <property type="evidence" value="ECO:0007669"/>
    <property type="project" value="TreeGrafter"/>
</dbReference>
<dbReference type="InterPro" id="IPR013747">
    <property type="entry name" value="ACP_syn_III_C"/>
</dbReference>
<evidence type="ECO:0000313" key="5">
    <source>
        <dbReference type="EMBL" id="QUH30719.1"/>
    </source>
</evidence>
<dbReference type="KEGG" id="vgu:HYG85_18060"/>
<dbReference type="CDD" id="cd00830">
    <property type="entry name" value="KAS_III"/>
    <property type="match status" value="1"/>
</dbReference>
<reference evidence="5 6" key="1">
    <citation type="submission" date="2020-07" db="EMBL/GenBank/DDBJ databases">
        <title>Vallitalea guaymasensis genome.</title>
        <authorList>
            <person name="Postec A."/>
        </authorList>
    </citation>
    <scope>NUCLEOTIDE SEQUENCE [LARGE SCALE GENOMIC DNA]</scope>
    <source>
        <strain evidence="5 6">Ra1766G1</strain>
    </source>
</reference>
<dbReference type="InterPro" id="IPR013751">
    <property type="entry name" value="ACP_syn_III_N"/>
</dbReference>
<dbReference type="PANTHER" id="PTHR34069">
    <property type="entry name" value="3-OXOACYL-[ACYL-CARRIER-PROTEIN] SYNTHASE 3"/>
    <property type="match status" value="1"/>
</dbReference>
<evidence type="ECO:0000259" key="4">
    <source>
        <dbReference type="Pfam" id="PF08545"/>
    </source>
</evidence>
<keyword evidence="2" id="KW-0012">Acyltransferase</keyword>
<dbReference type="InterPro" id="IPR016039">
    <property type="entry name" value="Thiolase-like"/>
</dbReference>
<dbReference type="Gene3D" id="3.40.47.10">
    <property type="match status" value="2"/>
</dbReference>
<accession>A0A8J8MCW4</accession>
<dbReference type="AlphaFoldDB" id="A0A8J8MCW4"/>
<evidence type="ECO:0000313" key="6">
    <source>
        <dbReference type="Proteomes" id="UP000677305"/>
    </source>
</evidence>
<dbReference type="Pfam" id="PF08541">
    <property type="entry name" value="ACP_syn_III_C"/>
    <property type="match status" value="1"/>
</dbReference>
<dbReference type="Proteomes" id="UP000677305">
    <property type="component" value="Chromosome"/>
</dbReference>
<evidence type="ECO:0000256" key="2">
    <source>
        <dbReference type="ARBA" id="ARBA00023315"/>
    </source>
</evidence>
<dbReference type="RefSeq" id="WP_212690854.1">
    <property type="nucleotide sequence ID" value="NZ_CP058561.1"/>
</dbReference>
<protein>
    <submittedName>
        <fullName evidence="5">Ketoacyl-ACP synthase III</fullName>
    </submittedName>
</protein>
<feature type="domain" description="Beta-ketoacyl-[acyl-carrier-protein] synthase III N-terminal" evidence="4">
    <location>
        <begin position="114"/>
        <end position="190"/>
    </location>
</feature>
<proteinExistence type="predicted"/>
<organism evidence="5 6">
    <name type="scientific">Vallitalea guaymasensis</name>
    <dbReference type="NCBI Taxonomy" id="1185412"/>
    <lineage>
        <taxon>Bacteria</taxon>
        <taxon>Bacillati</taxon>
        <taxon>Bacillota</taxon>
        <taxon>Clostridia</taxon>
        <taxon>Lachnospirales</taxon>
        <taxon>Vallitaleaceae</taxon>
        <taxon>Vallitalea</taxon>
    </lineage>
</organism>
<evidence type="ECO:0000256" key="1">
    <source>
        <dbReference type="ARBA" id="ARBA00022679"/>
    </source>
</evidence>
<gene>
    <name evidence="5" type="ORF">HYG85_18060</name>
</gene>
<dbReference type="EMBL" id="CP058561">
    <property type="protein sequence ID" value="QUH30719.1"/>
    <property type="molecule type" value="Genomic_DNA"/>
</dbReference>
<dbReference type="PANTHER" id="PTHR34069:SF2">
    <property type="entry name" value="BETA-KETOACYL-[ACYL-CARRIER-PROTEIN] SYNTHASE III"/>
    <property type="match status" value="1"/>
</dbReference>
<dbReference type="Pfam" id="PF08545">
    <property type="entry name" value="ACP_syn_III"/>
    <property type="match status" value="1"/>
</dbReference>
<name>A0A8J8MCW4_9FIRM</name>
<feature type="domain" description="Beta-ketoacyl-[acyl-carrier-protein] synthase III C-terminal" evidence="3">
    <location>
        <begin position="247"/>
        <end position="334"/>
    </location>
</feature>
<dbReference type="GO" id="GO:0006633">
    <property type="term" value="P:fatty acid biosynthetic process"/>
    <property type="evidence" value="ECO:0007669"/>
    <property type="project" value="InterPro"/>
</dbReference>